<dbReference type="PROSITE" id="PS50297">
    <property type="entry name" value="ANK_REP_REGION"/>
    <property type="match status" value="4"/>
</dbReference>
<accession>A0ABY0H7Z0</accession>
<proteinExistence type="predicted"/>
<dbReference type="InterPro" id="IPR050889">
    <property type="entry name" value="Dendritic_Spine_Reg/Scaffold"/>
</dbReference>
<dbReference type="InterPro" id="IPR002110">
    <property type="entry name" value="Ankyrin_rpt"/>
</dbReference>
<keyword evidence="5" id="KW-1185">Reference proteome</keyword>
<dbReference type="PANTHER" id="PTHR24166">
    <property type="entry name" value="ROLLING PEBBLES, ISOFORM B"/>
    <property type="match status" value="1"/>
</dbReference>
<feature type="repeat" description="ANK" evidence="3">
    <location>
        <begin position="377"/>
        <end position="400"/>
    </location>
</feature>
<organism evidence="4 5">
    <name type="scientific">Monosporascus cannonballus</name>
    <dbReference type="NCBI Taxonomy" id="155416"/>
    <lineage>
        <taxon>Eukaryota</taxon>
        <taxon>Fungi</taxon>
        <taxon>Dikarya</taxon>
        <taxon>Ascomycota</taxon>
        <taxon>Pezizomycotina</taxon>
        <taxon>Sordariomycetes</taxon>
        <taxon>Xylariomycetidae</taxon>
        <taxon>Xylariales</taxon>
        <taxon>Xylariales incertae sedis</taxon>
        <taxon>Monosporascus</taxon>
    </lineage>
</organism>
<evidence type="ECO:0008006" key="6">
    <source>
        <dbReference type="Google" id="ProtNLM"/>
    </source>
</evidence>
<protein>
    <recommendedName>
        <fullName evidence="6">F-box domain-containing protein</fullName>
    </recommendedName>
</protein>
<keyword evidence="2 3" id="KW-0040">ANK repeat</keyword>
<dbReference type="InterPro" id="IPR036770">
    <property type="entry name" value="Ankyrin_rpt-contain_sf"/>
</dbReference>
<dbReference type="SMART" id="SM00248">
    <property type="entry name" value="ANK"/>
    <property type="match status" value="8"/>
</dbReference>
<evidence type="ECO:0000256" key="1">
    <source>
        <dbReference type="ARBA" id="ARBA00022737"/>
    </source>
</evidence>
<evidence type="ECO:0000256" key="3">
    <source>
        <dbReference type="PROSITE-ProRule" id="PRU00023"/>
    </source>
</evidence>
<feature type="repeat" description="ANK" evidence="3">
    <location>
        <begin position="559"/>
        <end position="591"/>
    </location>
</feature>
<feature type="repeat" description="ANK" evidence="3">
    <location>
        <begin position="339"/>
        <end position="371"/>
    </location>
</feature>
<dbReference type="Pfam" id="PF12796">
    <property type="entry name" value="Ank_2"/>
    <property type="match status" value="1"/>
</dbReference>
<evidence type="ECO:0000313" key="5">
    <source>
        <dbReference type="Proteomes" id="UP000294003"/>
    </source>
</evidence>
<sequence length="805" mass="88599">MSVIYRPSILLAHNNNSLGLHPAADAIAATRIQVENARPTTLFRNHLSPTNPPGLGLAKKMMAAERSQNELAGLPSELIEAIALQIDTYSGLAALSLASRRMHGYANPVLYKRAAGSARQRALFWAAAHGSVSTLERMLDAGADPDHFWVSAYSQARLDELGPANRQPRRGQAPEQPVDWQRFRICSWGQLEDLDGLEFEGEAANDESWDSASGCPESQCRYCIWCVKPKPRPTNGVSTCHEDDYEAYELYQPCKLCRHDDDIWSDFVGLNSLAGLNGRGSLGIWIRKSAARGGHDYAVRILISRGAWTDSVSHHFCPCVDRRGLFGRLESDPDEVLNNGRTPLHVALCYGHVSTARLLIEQGAYPTHTSRDNGSLSGMTAMHAAAALGDLELMQLILDRLKPSRSGSVNWEYIDSQTDDYGLTPLAYAYLYRRWDAVHWLISRGADINHVAAGSGVLTTSFDVITTGASLLSGAIFTSRMADALRLLDLGADPEQVELEAQSFSVVHYVCKRFDSDRYERGFFRNMPGRAEQRDDEELRVRLLRRLAPTTDQLNARSEGMTPLTVAIKSGFVAVAEALLDMGAELETSHQRQTVGTIPPSLQNSSDAGQLEGGGAWISSLCFACALPNPSLDMIRLLLQRGAKPRATGTAYHRTCYDRTPLEAICDQPWDCPDKGAIVRLLLSHGAAAHTAMDDGTNAARESIIKALELSFDRFDIDVCRVLVDEALSHLDGSDTAATTASDPVETRDQKLIGSEIVDLFHILMYLPTSEYALDLPTNQRNTPRAQPWDECFDSCLKFLLVDLN</sequence>
<feature type="repeat" description="ANK" evidence="3">
    <location>
        <begin position="421"/>
        <end position="453"/>
    </location>
</feature>
<gene>
    <name evidence="4" type="ORF">DL762_005874</name>
</gene>
<dbReference type="Proteomes" id="UP000294003">
    <property type="component" value="Unassembled WGS sequence"/>
</dbReference>
<comment type="caution">
    <text evidence="4">The sequence shown here is derived from an EMBL/GenBank/DDBJ whole genome shotgun (WGS) entry which is preliminary data.</text>
</comment>
<name>A0ABY0H7Z0_9PEZI</name>
<keyword evidence="1" id="KW-0677">Repeat</keyword>
<dbReference type="Pfam" id="PF13606">
    <property type="entry name" value="Ank_3"/>
    <property type="match status" value="1"/>
</dbReference>
<reference evidence="4 5" key="1">
    <citation type="submission" date="2018-06" db="EMBL/GenBank/DDBJ databases">
        <title>Complete Genomes of Monosporascus.</title>
        <authorList>
            <person name="Robinson A.J."/>
            <person name="Natvig D.O."/>
        </authorList>
    </citation>
    <scope>NUCLEOTIDE SEQUENCE [LARGE SCALE GENOMIC DNA]</scope>
    <source>
        <strain evidence="4 5">CBS 609.92</strain>
    </source>
</reference>
<dbReference type="PANTHER" id="PTHR24166:SF48">
    <property type="entry name" value="PROTEIN VAPYRIN"/>
    <property type="match status" value="1"/>
</dbReference>
<dbReference type="PROSITE" id="PS50088">
    <property type="entry name" value="ANK_REPEAT"/>
    <property type="match status" value="4"/>
</dbReference>
<dbReference type="Gene3D" id="1.25.40.20">
    <property type="entry name" value="Ankyrin repeat-containing domain"/>
    <property type="match status" value="1"/>
</dbReference>
<dbReference type="EMBL" id="QJNS01000174">
    <property type="protein sequence ID" value="RYO84004.1"/>
    <property type="molecule type" value="Genomic_DNA"/>
</dbReference>
<dbReference type="PRINTS" id="PR01415">
    <property type="entry name" value="ANKYRIN"/>
</dbReference>
<evidence type="ECO:0000256" key="2">
    <source>
        <dbReference type="ARBA" id="ARBA00023043"/>
    </source>
</evidence>
<evidence type="ECO:0000313" key="4">
    <source>
        <dbReference type="EMBL" id="RYO84004.1"/>
    </source>
</evidence>
<dbReference type="SUPFAM" id="SSF48403">
    <property type="entry name" value="Ankyrin repeat"/>
    <property type="match status" value="2"/>
</dbReference>